<reference evidence="2 3" key="1">
    <citation type="submission" date="2016-10" db="EMBL/GenBank/DDBJ databases">
        <authorList>
            <person name="de Groot N.N."/>
        </authorList>
    </citation>
    <scope>NUCLEOTIDE SEQUENCE [LARGE SCALE GENOMIC DNA]</scope>
    <source>
        <strain evidence="2 3">GAS522</strain>
    </source>
</reference>
<keyword evidence="1" id="KW-0472">Membrane</keyword>
<evidence type="ECO:0000256" key="1">
    <source>
        <dbReference type="SAM" id="Phobius"/>
    </source>
</evidence>
<evidence type="ECO:0000313" key="3">
    <source>
        <dbReference type="Proteomes" id="UP000183208"/>
    </source>
</evidence>
<accession>A0A1M6UMC9</accession>
<protein>
    <submittedName>
        <fullName evidence="2">Uncharacterized protein</fullName>
    </submittedName>
</protein>
<keyword evidence="1" id="KW-1133">Transmembrane helix</keyword>
<evidence type="ECO:0000313" key="2">
    <source>
        <dbReference type="EMBL" id="SEC50323.1"/>
    </source>
</evidence>
<feature type="transmembrane region" description="Helical" evidence="1">
    <location>
        <begin position="12"/>
        <end position="32"/>
    </location>
</feature>
<keyword evidence="1" id="KW-0812">Transmembrane</keyword>
<sequence length="37" mass="4046">MLSKRPEIGRLFGMTGYLLSMIFILSLLIGGAPAHLQ</sequence>
<dbReference type="Proteomes" id="UP000183208">
    <property type="component" value="Unassembled WGS sequence"/>
</dbReference>
<organism evidence="2 3">
    <name type="scientific">Bradyrhizobium lablabi</name>
    <dbReference type="NCBI Taxonomy" id="722472"/>
    <lineage>
        <taxon>Bacteria</taxon>
        <taxon>Pseudomonadati</taxon>
        <taxon>Pseudomonadota</taxon>
        <taxon>Alphaproteobacteria</taxon>
        <taxon>Hyphomicrobiales</taxon>
        <taxon>Nitrobacteraceae</taxon>
        <taxon>Bradyrhizobium</taxon>
    </lineage>
</organism>
<dbReference type="EMBL" id="FNTI01000001">
    <property type="protein sequence ID" value="SEC50323.1"/>
    <property type="molecule type" value="Genomic_DNA"/>
</dbReference>
<name>A0A1M6UMC9_9BRAD</name>
<gene>
    <name evidence="2" type="ORF">SAMN05444171_1569</name>
</gene>
<proteinExistence type="predicted"/>
<dbReference type="AlphaFoldDB" id="A0A1M6UMC9"/>